<keyword evidence="3" id="KW-1185">Reference proteome</keyword>
<accession>X6NWT6</accession>
<dbReference type="EMBL" id="ASPP01005530">
    <property type="protein sequence ID" value="ETO30338.1"/>
    <property type="molecule type" value="Genomic_DNA"/>
</dbReference>
<sequence length="373" mass="43462">MEREGVYPEPIFLLRHDIVVRLMRLWASHQKKNLPSGVTNLVSFFAIGISSILKIEQVRILKDWIAEELNKERIEKAEQEKNSGAMAYYSKKPEINAHEVCFEILFRKSVHPFTYNEFHNCCDYRAPLLLVMNAKDNQDVIFGAYMHEHMNQLQTNTFIEDKYCFLFTFNPNTGDKKGRKFKCNNPGRAFQCGEDAGIMLEFGEGPDLRISCGSDGNFANFPHTFGSSAEGDTKALLVGVDRGNSNWMKWKHLIFHGSRNITTSPDRNYYYHFFLFTNPVLVFVVRGCCEINPLNFFFENVSLYHRIFFFQLQMNFSIKPFFFFYTFDSLAKEEMTVHRAIESQNEKISNILTAQNVVSLQSFLNMHKKKKQQ</sequence>
<proteinExistence type="predicted"/>
<dbReference type="Pfam" id="PF07534">
    <property type="entry name" value="TLD"/>
    <property type="match status" value="1"/>
</dbReference>
<gene>
    <name evidence="2" type="ORF">RFI_06780</name>
</gene>
<dbReference type="InterPro" id="IPR006571">
    <property type="entry name" value="TLDc_dom"/>
</dbReference>
<dbReference type="AlphaFoldDB" id="X6NWT6"/>
<reference evidence="2 3" key="1">
    <citation type="journal article" date="2013" name="Curr. Biol.">
        <title>The Genome of the Foraminiferan Reticulomyxa filosa.</title>
        <authorList>
            <person name="Glockner G."/>
            <person name="Hulsmann N."/>
            <person name="Schleicher M."/>
            <person name="Noegel A.A."/>
            <person name="Eichinger L."/>
            <person name="Gallinger C."/>
            <person name="Pawlowski J."/>
            <person name="Sierra R."/>
            <person name="Euteneuer U."/>
            <person name="Pillet L."/>
            <person name="Moustafa A."/>
            <person name="Platzer M."/>
            <person name="Groth M."/>
            <person name="Szafranski K."/>
            <person name="Schliwa M."/>
        </authorList>
    </citation>
    <scope>NUCLEOTIDE SEQUENCE [LARGE SCALE GENOMIC DNA]</scope>
</reference>
<feature type="domain" description="TLDc" evidence="1">
    <location>
        <begin position="100"/>
        <end position="224"/>
    </location>
</feature>
<evidence type="ECO:0000259" key="1">
    <source>
        <dbReference type="Pfam" id="PF07534"/>
    </source>
</evidence>
<dbReference type="Proteomes" id="UP000023152">
    <property type="component" value="Unassembled WGS sequence"/>
</dbReference>
<evidence type="ECO:0000313" key="2">
    <source>
        <dbReference type="EMBL" id="ETO30338.1"/>
    </source>
</evidence>
<name>X6NWT6_RETFI</name>
<protein>
    <recommendedName>
        <fullName evidence="1">TLDc domain-containing protein</fullName>
    </recommendedName>
</protein>
<evidence type="ECO:0000313" key="3">
    <source>
        <dbReference type="Proteomes" id="UP000023152"/>
    </source>
</evidence>
<comment type="caution">
    <text evidence="2">The sequence shown here is derived from an EMBL/GenBank/DDBJ whole genome shotgun (WGS) entry which is preliminary data.</text>
</comment>
<organism evidence="2 3">
    <name type="scientific">Reticulomyxa filosa</name>
    <dbReference type="NCBI Taxonomy" id="46433"/>
    <lineage>
        <taxon>Eukaryota</taxon>
        <taxon>Sar</taxon>
        <taxon>Rhizaria</taxon>
        <taxon>Retaria</taxon>
        <taxon>Foraminifera</taxon>
        <taxon>Monothalamids</taxon>
        <taxon>Reticulomyxidae</taxon>
        <taxon>Reticulomyxa</taxon>
    </lineage>
</organism>